<organism evidence="1 2">
    <name type="scientific">Canavalia gladiata</name>
    <name type="common">Sword bean</name>
    <name type="synonym">Dolichos gladiatus</name>
    <dbReference type="NCBI Taxonomy" id="3824"/>
    <lineage>
        <taxon>Eukaryota</taxon>
        <taxon>Viridiplantae</taxon>
        <taxon>Streptophyta</taxon>
        <taxon>Embryophyta</taxon>
        <taxon>Tracheophyta</taxon>
        <taxon>Spermatophyta</taxon>
        <taxon>Magnoliopsida</taxon>
        <taxon>eudicotyledons</taxon>
        <taxon>Gunneridae</taxon>
        <taxon>Pentapetalae</taxon>
        <taxon>rosids</taxon>
        <taxon>fabids</taxon>
        <taxon>Fabales</taxon>
        <taxon>Fabaceae</taxon>
        <taxon>Papilionoideae</taxon>
        <taxon>50 kb inversion clade</taxon>
        <taxon>NPAAA clade</taxon>
        <taxon>indigoferoid/millettioid clade</taxon>
        <taxon>Phaseoleae</taxon>
        <taxon>Canavalia</taxon>
    </lineage>
</organism>
<evidence type="ECO:0000313" key="2">
    <source>
        <dbReference type="Proteomes" id="UP001367508"/>
    </source>
</evidence>
<dbReference type="Proteomes" id="UP001367508">
    <property type="component" value="Unassembled WGS sequence"/>
</dbReference>
<protein>
    <submittedName>
        <fullName evidence="1">Uncharacterized protein</fullName>
    </submittedName>
</protein>
<comment type="caution">
    <text evidence="1">The sequence shown here is derived from an EMBL/GenBank/DDBJ whole genome shotgun (WGS) entry which is preliminary data.</text>
</comment>
<evidence type="ECO:0000313" key="1">
    <source>
        <dbReference type="EMBL" id="KAK7324215.1"/>
    </source>
</evidence>
<dbReference type="EMBL" id="JAYMYQ010000006">
    <property type="protein sequence ID" value="KAK7324215.1"/>
    <property type="molecule type" value="Genomic_DNA"/>
</dbReference>
<sequence>MTWLTLYYQLLLTINTTLVVKRCCSASMLSCIVFSQYLVSAISCKGAKLKTMQILSYKSHTDFVVYEPCARSHEGRDLGSILTNNKFTFTFPPGQFLLSRPLLT</sequence>
<proteinExistence type="predicted"/>
<keyword evidence="2" id="KW-1185">Reference proteome</keyword>
<dbReference type="AlphaFoldDB" id="A0AAN9Q4E0"/>
<accession>A0AAN9Q4E0</accession>
<gene>
    <name evidence="1" type="ORF">VNO77_27743</name>
</gene>
<reference evidence="1 2" key="1">
    <citation type="submission" date="2024-01" db="EMBL/GenBank/DDBJ databases">
        <title>The genomes of 5 underutilized Papilionoideae crops provide insights into root nodulation and disease resistanc.</title>
        <authorList>
            <person name="Jiang F."/>
        </authorList>
    </citation>
    <scope>NUCLEOTIDE SEQUENCE [LARGE SCALE GENOMIC DNA]</scope>
    <source>
        <strain evidence="1">LVBAO_FW01</strain>
        <tissue evidence="1">Leaves</tissue>
    </source>
</reference>
<name>A0AAN9Q4E0_CANGL</name>